<feature type="compositionally biased region" description="Polar residues" evidence="1">
    <location>
        <begin position="547"/>
        <end position="577"/>
    </location>
</feature>
<feature type="compositionally biased region" description="Low complexity" evidence="1">
    <location>
        <begin position="43"/>
        <end position="58"/>
    </location>
</feature>
<gene>
    <name evidence="2" type="ORF">DFH94DRAFT_777231</name>
</gene>
<feature type="compositionally biased region" description="Low complexity" evidence="1">
    <location>
        <begin position="676"/>
        <end position="692"/>
    </location>
</feature>
<feature type="compositionally biased region" description="Polar residues" evidence="1">
    <location>
        <begin position="702"/>
        <end position="718"/>
    </location>
</feature>
<accession>A0A9P5JWH9</accession>
<feature type="compositionally biased region" description="Polar residues" evidence="1">
    <location>
        <begin position="643"/>
        <end position="653"/>
    </location>
</feature>
<evidence type="ECO:0000313" key="3">
    <source>
        <dbReference type="Proteomes" id="UP000759537"/>
    </source>
</evidence>
<feature type="compositionally biased region" description="Basic residues" evidence="1">
    <location>
        <begin position="444"/>
        <end position="455"/>
    </location>
</feature>
<feature type="region of interest" description="Disordered" evidence="1">
    <location>
        <begin position="1"/>
        <end position="116"/>
    </location>
</feature>
<feature type="compositionally biased region" description="Polar residues" evidence="1">
    <location>
        <begin position="466"/>
        <end position="479"/>
    </location>
</feature>
<organism evidence="2 3">
    <name type="scientific">Russula ochroleuca</name>
    <dbReference type="NCBI Taxonomy" id="152965"/>
    <lineage>
        <taxon>Eukaryota</taxon>
        <taxon>Fungi</taxon>
        <taxon>Dikarya</taxon>
        <taxon>Basidiomycota</taxon>
        <taxon>Agaricomycotina</taxon>
        <taxon>Agaricomycetes</taxon>
        <taxon>Russulales</taxon>
        <taxon>Russulaceae</taxon>
        <taxon>Russula</taxon>
    </lineage>
</organism>
<feature type="compositionally biased region" description="Low complexity" evidence="1">
    <location>
        <begin position="595"/>
        <end position="606"/>
    </location>
</feature>
<keyword evidence="3" id="KW-1185">Reference proteome</keyword>
<sequence length="789" mass="84548">MLRARPRLPAGPRTPKRTTSVLRQSALDDESNDGQPPSFRQQLSDPSSSSSVPLLSSPIRPHPTGDPALLATNELFPPDLVASHSPSHTHLPPEDHHRSTKPTPSQEPATSRPATPTPILALASSESSPALRKPSQASVSSTTVPLTLPAAQMNLTPDPLPYNHLTLDAAHWTLTSTELQHLVSSAIRQSAKEQLIRLLPPSIIDTRMPEDAAHIERSWDTAASSWRFEAHRRNMLLRALSASGADSNLLTQLSVTLSNLDFHAQNLLHAASHRAQLAAARDTHRASALAVALRKLNASYARRTRDLDKARTHIAVLRGEVDEAWKVAEEQAAKVDKFNAAAMAVAAEPQELPNADPEDSVADDDYLYEDDTSSNALQDISGAEVIDVTGKAIAAQARLTMMRTDPHPSPRPPPSSYSARFLSSPATSGSNTPQRQTSTSRASTSRKRSRRKSKASLRLSMPISVRSRSTMRGESGSRTARSKSRNKKGKEPAQAEPVMPWIPANVEGSFLEMEGRLAGDEAVGMQVGSDGKGPHEVDGNVGEEPQADSSETAELTPHSAHSNPISIPESQVPPTAKSNVSQLPVPPSPLSDDISLAAVESSALASTPEHISWRSSSSLPSTSPVPSAASTLLIPPESESHHQPQSPLSQPNDTHAEEKIARGKVDLIPDPASIFPAPTSSKSTTTTVASAPDLSRRGYSIELTSSNTNGGDTKSQKGGSKIRRSISEFLHFGTGSRIRRQSVPLPFKSRSGATSLGTTASVIRQDLREESRGEDGLENGWEDVRSDEA</sequence>
<dbReference type="Proteomes" id="UP000759537">
    <property type="component" value="Unassembled WGS sequence"/>
</dbReference>
<feature type="region of interest" description="Disordered" evidence="1">
    <location>
        <begin position="402"/>
        <end position="501"/>
    </location>
</feature>
<feature type="compositionally biased region" description="Polar residues" evidence="1">
    <location>
        <begin position="101"/>
        <end position="114"/>
    </location>
</feature>
<feature type="compositionally biased region" description="Basic and acidic residues" evidence="1">
    <location>
        <begin position="765"/>
        <end position="775"/>
    </location>
</feature>
<feature type="region of interest" description="Disordered" evidence="1">
    <location>
        <begin position="741"/>
        <end position="789"/>
    </location>
</feature>
<feature type="compositionally biased region" description="Polar residues" evidence="1">
    <location>
        <begin position="424"/>
        <end position="433"/>
    </location>
</feature>
<protein>
    <submittedName>
        <fullName evidence="2">Uncharacterized protein</fullName>
    </submittedName>
</protein>
<reference evidence="2" key="1">
    <citation type="submission" date="2019-10" db="EMBL/GenBank/DDBJ databases">
        <authorList>
            <consortium name="DOE Joint Genome Institute"/>
            <person name="Kuo A."/>
            <person name="Miyauchi S."/>
            <person name="Kiss E."/>
            <person name="Drula E."/>
            <person name="Kohler A."/>
            <person name="Sanchez-Garcia M."/>
            <person name="Andreopoulos B."/>
            <person name="Barry K.W."/>
            <person name="Bonito G."/>
            <person name="Buee M."/>
            <person name="Carver A."/>
            <person name="Chen C."/>
            <person name="Cichocki N."/>
            <person name="Clum A."/>
            <person name="Culley D."/>
            <person name="Crous P.W."/>
            <person name="Fauchery L."/>
            <person name="Girlanda M."/>
            <person name="Hayes R."/>
            <person name="Keri Z."/>
            <person name="LaButti K."/>
            <person name="Lipzen A."/>
            <person name="Lombard V."/>
            <person name="Magnuson J."/>
            <person name="Maillard F."/>
            <person name="Morin E."/>
            <person name="Murat C."/>
            <person name="Nolan M."/>
            <person name="Ohm R."/>
            <person name="Pangilinan J."/>
            <person name="Pereira M."/>
            <person name="Perotto S."/>
            <person name="Peter M."/>
            <person name="Riley R."/>
            <person name="Sitrit Y."/>
            <person name="Stielow B."/>
            <person name="Szollosi G."/>
            <person name="Zifcakova L."/>
            <person name="Stursova M."/>
            <person name="Spatafora J.W."/>
            <person name="Tedersoo L."/>
            <person name="Vaario L.-M."/>
            <person name="Yamada A."/>
            <person name="Yan M."/>
            <person name="Wang P."/>
            <person name="Xu J."/>
            <person name="Bruns T."/>
            <person name="Baldrian P."/>
            <person name="Vilgalys R."/>
            <person name="Henrissat B."/>
            <person name="Grigoriev I.V."/>
            <person name="Hibbett D."/>
            <person name="Nagy L.G."/>
            <person name="Martin F.M."/>
        </authorList>
    </citation>
    <scope>NUCLEOTIDE SEQUENCE</scope>
    <source>
        <strain evidence="2">Prilba</strain>
    </source>
</reference>
<evidence type="ECO:0000313" key="2">
    <source>
        <dbReference type="EMBL" id="KAF8468123.1"/>
    </source>
</evidence>
<dbReference type="OrthoDB" id="3271284at2759"/>
<comment type="caution">
    <text evidence="2">The sequence shown here is derived from an EMBL/GenBank/DDBJ whole genome shotgun (WGS) entry which is preliminary data.</text>
</comment>
<feature type="compositionally biased region" description="Low complexity" evidence="1">
    <location>
        <begin position="615"/>
        <end position="632"/>
    </location>
</feature>
<dbReference type="EMBL" id="WHVB01000033">
    <property type="protein sequence ID" value="KAF8468123.1"/>
    <property type="molecule type" value="Genomic_DNA"/>
</dbReference>
<feature type="compositionally biased region" description="Polar residues" evidence="1">
    <location>
        <begin position="33"/>
        <end position="42"/>
    </location>
</feature>
<feature type="compositionally biased region" description="Polar residues" evidence="1">
    <location>
        <begin position="751"/>
        <end position="762"/>
    </location>
</feature>
<dbReference type="AlphaFoldDB" id="A0A9P5JWH9"/>
<evidence type="ECO:0000256" key="1">
    <source>
        <dbReference type="SAM" id="MobiDB-lite"/>
    </source>
</evidence>
<proteinExistence type="predicted"/>
<feature type="compositionally biased region" description="Low complexity" evidence="1">
    <location>
        <begin position="434"/>
        <end position="443"/>
    </location>
</feature>
<name>A0A9P5JWH9_9AGAM</name>
<feature type="compositionally biased region" description="Basic and acidic residues" evidence="1">
    <location>
        <begin position="654"/>
        <end position="667"/>
    </location>
</feature>
<reference evidence="2" key="2">
    <citation type="journal article" date="2020" name="Nat. Commun.">
        <title>Large-scale genome sequencing of mycorrhizal fungi provides insights into the early evolution of symbiotic traits.</title>
        <authorList>
            <person name="Miyauchi S."/>
            <person name="Kiss E."/>
            <person name="Kuo A."/>
            <person name="Drula E."/>
            <person name="Kohler A."/>
            <person name="Sanchez-Garcia M."/>
            <person name="Morin E."/>
            <person name="Andreopoulos B."/>
            <person name="Barry K.W."/>
            <person name="Bonito G."/>
            <person name="Buee M."/>
            <person name="Carver A."/>
            <person name="Chen C."/>
            <person name="Cichocki N."/>
            <person name="Clum A."/>
            <person name="Culley D."/>
            <person name="Crous P.W."/>
            <person name="Fauchery L."/>
            <person name="Girlanda M."/>
            <person name="Hayes R.D."/>
            <person name="Keri Z."/>
            <person name="LaButti K."/>
            <person name="Lipzen A."/>
            <person name="Lombard V."/>
            <person name="Magnuson J."/>
            <person name="Maillard F."/>
            <person name="Murat C."/>
            <person name="Nolan M."/>
            <person name="Ohm R.A."/>
            <person name="Pangilinan J."/>
            <person name="Pereira M.F."/>
            <person name="Perotto S."/>
            <person name="Peter M."/>
            <person name="Pfister S."/>
            <person name="Riley R."/>
            <person name="Sitrit Y."/>
            <person name="Stielow J.B."/>
            <person name="Szollosi G."/>
            <person name="Zifcakova L."/>
            <person name="Stursova M."/>
            <person name="Spatafora J.W."/>
            <person name="Tedersoo L."/>
            <person name="Vaario L.M."/>
            <person name="Yamada A."/>
            <person name="Yan M."/>
            <person name="Wang P."/>
            <person name="Xu J."/>
            <person name="Bruns T."/>
            <person name="Baldrian P."/>
            <person name="Vilgalys R."/>
            <person name="Dunand C."/>
            <person name="Henrissat B."/>
            <person name="Grigoriev I.V."/>
            <person name="Hibbett D."/>
            <person name="Nagy L.G."/>
            <person name="Martin F.M."/>
        </authorList>
    </citation>
    <scope>NUCLEOTIDE SEQUENCE</scope>
    <source>
        <strain evidence="2">Prilba</strain>
    </source>
</reference>
<feature type="region of interest" description="Disordered" evidence="1">
    <location>
        <begin position="524"/>
        <end position="721"/>
    </location>
</feature>